<evidence type="ECO:0000256" key="1">
    <source>
        <dbReference type="ARBA" id="ARBA00001936"/>
    </source>
</evidence>
<evidence type="ECO:0000256" key="2">
    <source>
        <dbReference type="ARBA" id="ARBA00008766"/>
    </source>
</evidence>
<dbReference type="InterPro" id="IPR000994">
    <property type="entry name" value="Pept_M24"/>
</dbReference>
<accession>A0AAV4SAL8</accession>
<keyword evidence="8" id="KW-1185">Reference proteome</keyword>
<gene>
    <name evidence="7" type="primary">XPNPEP3</name>
    <name evidence="7" type="ORF">CDAR_79081</name>
</gene>
<dbReference type="GO" id="GO:0070006">
    <property type="term" value="F:metalloaminopeptidase activity"/>
    <property type="evidence" value="ECO:0007669"/>
    <property type="project" value="InterPro"/>
</dbReference>
<name>A0AAV4SAL8_9ARAC</name>
<keyword evidence="7" id="KW-0031">Aminopeptidase</keyword>
<dbReference type="AlphaFoldDB" id="A0AAV4SAL8"/>
<dbReference type="GO" id="GO:0005739">
    <property type="term" value="C:mitochondrion"/>
    <property type="evidence" value="ECO:0007669"/>
    <property type="project" value="TreeGrafter"/>
</dbReference>
<dbReference type="Pfam" id="PF05195">
    <property type="entry name" value="AMP_N"/>
    <property type="match status" value="1"/>
</dbReference>
<dbReference type="GO" id="GO:0006508">
    <property type="term" value="P:proteolysis"/>
    <property type="evidence" value="ECO:0007669"/>
    <property type="project" value="TreeGrafter"/>
</dbReference>
<dbReference type="InterPro" id="IPR036005">
    <property type="entry name" value="Creatinase/aminopeptidase-like"/>
</dbReference>
<dbReference type="CDD" id="cd01087">
    <property type="entry name" value="Prolidase"/>
    <property type="match status" value="1"/>
</dbReference>
<dbReference type="InterPro" id="IPR029149">
    <property type="entry name" value="Creatin/AminoP/Spt16_N"/>
</dbReference>
<reference evidence="7 8" key="1">
    <citation type="submission" date="2021-06" db="EMBL/GenBank/DDBJ databases">
        <title>Caerostris darwini draft genome.</title>
        <authorList>
            <person name="Kono N."/>
            <person name="Arakawa K."/>
        </authorList>
    </citation>
    <scope>NUCLEOTIDE SEQUENCE [LARGE SCALE GENOMIC DNA]</scope>
</reference>
<dbReference type="GO" id="GO:0030145">
    <property type="term" value="F:manganese ion binding"/>
    <property type="evidence" value="ECO:0007669"/>
    <property type="project" value="InterPro"/>
</dbReference>
<comment type="similarity">
    <text evidence="2">Belongs to the peptidase M24B family.</text>
</comment>
<dbReference type="FunFam" id="3.90.230.10:FF:000002">
    <property type="entry name" value="Xaa-Pro aminopeptidase 3"/>
    <property type="match status" value="1"/>
</dbReference>
<dbReference type="Pfam" id="PF00557">
    <property type="entry name" value="Peptidase_M24"/>
    <property type="match status" value="1"/>
</dbReference>
<keyword evidence="5" id="KW-0464">Manganese</keyword>
<evidence type="ECO:0000259" key="6">
    <source>
        <dbReference type="SMART" id="SM01011"/>
    </source>
</evidence>
<feature type="domain" description="Aminopeptidase P N-terminal" evidence="6">
    <location>
        <begin position="68"/>
        <end position="216"/>
    </location>
</feature>
<dbReference type="SUPFAM" id="SSF55920">
    <property type="entry name" value="Creatinase/aminopeptidase"/>
    <property type="match status" value="1"/>
</dbReference>
<dbReference type="PANTHER" id="PTHR43226:SF4">
    <property type="entry name" value="XAA-PRO AMINOPEPTIDASE 3"/>
    <property type="match status" value="1"/>
</dbReference>
<dbReference type="SUPFAM" id="SSF53092">
    <property type="entry name" value="Creatinase/prolidase N-terminal domain"/>
    <property type="match status" value="1"/>
</dbReference>
<dbReference type="SMART" id="SM01011">
    <property type="entry name" value="AMP_N"/>
    <property type="match status" value="1"/>
</dbReference>
<dbReference type="PANTHER" id="PTHR43226">
    <property type="entry name" value="XAA-PRO AMINOPEPTIDASE 3"/>
    <property type="match status" value="1"/>
</dbReference>
<organism evidence="7 8">
    <name type="scientific">Caerostris darwini</name>
    <dbReference type="NCBI Taxonomy" id="1538125"/>
    <lineage>
        <taxon>Eukaryota</taxon>
        <taxon>Metazoa</taxon>
        <taxon>Ecdysozoa</taxon>
        <taxon>Arthropoda</taxon>
        <taxon>Chelicerata</taxon>
        <taxon>Arachnida</taxon>
        <taxon>Araneae</taxon>
        <taxon>Araneomorphae</taxon>
        <taxon>Entelegynae</taxon>
        <taxon>Araneoidea</taxon>
        <taxon>Araneidae</taxon>
        <taxon>Caerostris</taxon>
    </lineage>
</organism>
<dbReference type="Proteomes" id="UP001054837">
    <property type="component" value="Unassembled WGS sequence"/>
</dbReference>
<dbReference type="InterPro" id="IPR052433">
    <property type="entry name" value="X-Pro_dipept-like"/>
</dbReference>
<dbReference type="EMBL" id="BPLQ01007249">
    <property type="protein sequence ID" value="GIY28968.1"/>
    <property type="molecule type" value="Genomic_DNA"/>
</dbReference>
<comment type="cofactor">
    <cofactor evidence="1">
        <name>Mn(2+)</name>
        <dbReference type="ChEBI" id="CHEBI:29035"/>
    </cofactor>
</comment>
<dbReference type="Gene3D" id="3.90.230.10">
    <property type="entry name" value="Creatinase/methionine aminopeptidase superfamily"/>
    <property type="match status" value="1"/>
</dbReference>
<keyword evidence="4" id="KW-0378">Hydrolase</keyword>
<dbReference type="InterPro" id="IPR007865">
    <property type="entry name" value="Aminopep_P_N"/>
</dbReference>
<dbReference type="Gene3D" id="3.40.350.10">
    <property type="entry name" value="Creatinase/prolidase N-terminal domain"/>
    <property type="match status" value="1"/>
</dbReference>
<proteinExistence type="inferred from homology"/>
<protein>
    <submittedName>
        <fullName evidence="7">Xaa-Pro aminopeptidase 3</fullName>
    </submittedName>
</protein>
<sequence>MLNINYLYCYFSGKVLRSLKFRKSIDRLSNQWGFRNNIYTSSRSIRYTQPTAITHPHLLKNGEIAPGITADIYKNRRQRMIEIIRKTFPSSSENKTAHLIIIPSSSVIYMTEDIPYFFRQNSNFLYMCGFREPKSVLVLFTLPDRSDLDYESVLFIPRPTTHSIEWEGSKMDLNTVVNFLGVDKALYTDDLETFLQSFGKSFSKFTVWYDYSNTSSHPVHNKISDFILAYSGNISVESPMKMFHQIRVIKSDVEIQLIRKSCKIAAEAMKEVMKFSRPMMSEAHLEAKMDYECRLHGADHAAFPPVVAGGARAKTIHYTDNNQIIKDNEMVLMDAGCEFHGYVSDITRTWPVNGQFTNPQKELYEIILSIQEEMIQLFKAKISLDDMLKIMCCKLGKKLQELGIIPKSVSQEKLAQAAFEMCPHHVSHYLGMDVHDTSLISRSIKLLPGMVVTVEPGIYLSNDTKYPEKYRGLGIRLEDDILITNDGYEVLTSNCPKKVHEIEELCKKD</sequence>
<comment type="caution">
    <text evidence="7">The sequence shown here is derived from an EMBL/GenBank/DDBJ whole genome shotgun (WGS) entry which is preliminary data.</text>
</comment>
<evidence type="ECO:0000256" key="3">
    <source>
        <dbReference type="ARBA" id="ARBA00022723"/>
    </source>
</evidence>
<keyword evidence="3" id="KW-0479">Metal-binding</keyword>
<evidence type="ECO:0000256" key="4">
    <source>
        <dbReference type="ARBA" id="ARBA00022801"/>
    </source>
</evidence>
<evidence type="ECO:0000313" key="8">
    <source>
        <dbReference type="Proteomes" id="UP001054837"/>
    </source>
</evidence>
<keyword evidence="7" id="KW-0645">Protease</keyword>
<evidence type="ECO:0000256" key="5">
    <source>
        <dbReference type="ARBA" id="ARBA00023211"/>
    </source>
</evidence>
<evidence type="ECO:0000313" key="7">
    <source>
        <dbReference type="EMBL" id="GIY28968.1"/>
    </source>
</evidence>